<dbReference type="GO" id="GO:0043328">
    <property type="term" value="P:protein transport to vacuole involved in ubiquitin-dependent protein catabolic process via the multivesicular body sorting pathway"/>
    <property type="evidence" value="ECO:0007669"/>
    <property type="project" value="TreeGrafter"/>
</dbReference>
<keyword evidence="3" id="KW-0653">Protein transport</keyword>
<dbReference type="SUPFAM" id="SSF48464">
    <property type="entry name" value="ENTH/VHS domain"/>
    <property type="match status" value="1"/>
</dbReference>
<keyword evidence="4" id="KW-0333">Golgi apparatus</keyword>
<evidence type="ECO:0000259" key="6">
    <source>
        <dbReference type="PROSITE" id="PS50179"/>
    </source>
</evidence>
<dbReference type="GO" id="GO:0005829">
    <property type="term" value="C:cytosol"/>
    <property type="evidence" value="ECO:0007669"/>
    <property type="project" value="GOC"/>
</dbReference>
<dbReference type="VEuPathDB" id="FungiDB:SOCG_01938"/>
<dbReference type="SUPFAM" id="SSF89009">
    <property type="entry name" value="GAT-like domain"/>
    <property type="match status" value="1"/>
</dbReference>
<dbReference type="eggNOG" id="KOG1087">
    <property type="taxonomic scope" value="Eukaryota"/>
</dbReference>
<dbReference type="PROSITE" id="PS50179">
    <property type="entry name" value="VHS"/>
    <property type="match status" value="1"/>
</dbReference>
<dbReference type="GO" id="GO:0005802">
    <property type="term" value="C:trans-Golgi network"/>
    <property type="evidence" value="ECO:0007669"/>
    <property type="project" value="TreeGrafter"/>
</dbReference>
<proteinExistence type="predicted"/>
<evidence type="ECO:0000256" key="4">
    <source>
        <dbReference type="ARBA" id="ARBA00023034"/>
    </source>
</evidence>
<dbReference type="InterPro" id="IPR008152">
    <property type="entry name" value="Clathrin_a/b/g-adaptin_app_Ig"/>
</dbReference>
<keyword evidence="2" id="KW-0813">Transport</keyword>
<protein>
    <submittedName>
        <fullName evidence="9">Arf binding gamma-adaptin</fullName>
    </submittedName>
</protein>
<dbReference type="InterPro" id="IPR013041">
    <property type="entry name" value="Clathrin_app_Ig-like_sf"/>
</dbReference>
<dbReference type="Gene3D" id="1.25.40.90">
    <property type="match status" value="1"/>
</dbReference>
<dbReference type="SMART" id="SM00288">
    <property type="entry name" value="VHS"/>
    <property type="match status" value="1"/>
</dbReference>
<dbReference type="GeneID" id="25030916"/>
<evidence type="ECO:0000259" key="8">
    <source>
        <dbReference type="PROSITE" id="PS50909"/>
    </source>
</evidence>
<dbReference type="GO" id="GO:0043130">
    <property type="term" value="F:ubiquitin binding"/>
    <property type="evidence" value="ECO:0007669"/>
    <property type="project" value="InterPro"/>
</dbReference>
<dbReference type="EMBL" id="KE503206">
    <property type="protein sequence ID" value="EPX74454.1"/>
    <property type="molecule type" value="Genomic_DNA"/>
</dbReference>
<dbReference type="OMA" id="LEEWNYM"/>
<evidence type="ECO:0000256" key="1">
    <source>
        <dbReference type="ARBA" id="ARBA00004601"/>
    </source>
</evidence>
<dbReference type="GO" id="GO:0035091">
    <property type="term" value="F:phosphatidylinositol binding"/>
    <property type="evidence" value="ECO:0007669"/>
    <property type="project" value="InterPro"/>
</dbReference>
<evidence type="ECO:0000313" key="10">
    <source>
        <dbReference type="Proteomes" id="UP000016088"/>
    </source>
</evidence>
<dbReference type="SUPFAM" id="SSF49348">
    <property type="entry name" value="Clathrin adaptor appendage domain"/>
    <property type="match status" value="1"/>
</dbReference>
<dbReference type="InterPro" id="IPR038425">
    <property type="entry name" value="GAT_sf"/>
</dbReference>
<comment type="function">
    <text evidence="5">May play a role in the regulation of membrane traffic through the trans-Golgi network.</text>
</comment>
<dbReference type="InterPro" id="IPR008153">
    <property type="entry name" value="GAE_dom"/>
</dbReference>
<evidence type="ECO:0000256" key="5">
    <source>
        <dbReference type="ARBA" id="ARBA00053552"/>
    </source>
</evidence>
<dbReference type="PROSITE" id="PS50180">
    <property type="entry name" value="GAE"/>
    <property type="match status" value="1"/>
</dbReference>
<evidence type="ECO:0000256" key="3">
    <source>
        <dbReference type="ARBA" id="ARBA00022927"/>
    </source>
</evidence>
<dbReference type="InterPro" id="IPR002014">
    <property type="entry name" value="VHS_dom"/>
</dbReference>
<dbReference type="GO" id="GO:0006896">
    <property type="term" value="P:Golgi to vacuole transport"/>
    <property type="evidence" value="ECO:0007669"/>
    <property type="project" value="EnsemblFungi"/>
</dbReference>
<feature type="domain" description="GAT" evidence="8">
    <location>
        <begin position="180"/>
        <end position="304"/>
    </location>
</feature>
<dbReference type="FunFam" id="1.25.40.90:FF:000008">
    <property type="entry name" value="VHS domain protein"/>
    <property type="match status" value="1"/>
</dbReference>
<dbReference type="PANTHER" id="PTHR47180:SF2">
    <property type="entry name" value="ADP-RIBOSYLATION FACTOR-BINDING PROTEIN C1F3.05-RELATED"/>
    <property type="match status" value="1"/>
</dbReference>
<name>S9RKE0_SCHOY</name>
<organism evidence="9 10">
    <name type="scientific">Schizosaccharomyces octosporus (strain yFS286)</name>
    <name type="common">Fission yeast</name>
    <name type="synonym">Octosporomyces octosporus</name>
    <dbReference type="NCBI Taxonomy" id="483514"/>
    <lineage>
        <taxon>Eukaryota</taxon>
        <taxon>Fungi</taxon>
        <taxon>Dikarya</taxon>
        <taxon>Ascomycota</taxon>
        <taxon>Taphrinomycotina</taxon>
        <taxon>Schizosaccharomycetes</taxon>
        <taxon>Schizosaccharomycetales</taxon>
        <taxon>Schizosaccharomycetaceae</taxon>
        <taxon>Schizosaccharomyces</taxon>
    </lineage>
</organism>
<dbReference type="Gene3D" id="1.20.58.160">
    <property type="match status" value="1"/>
</dbReference>
<dbReference type="SMART" id="SM00809">
    <property type="entry name" value="Alpha_adaptinC2"/>
    <property type="match status" value="1"/>
</dbReference>
<evidence type="ECO:0000256" key="2">
    <source>
        <dbReference type="ARBA" id="ARBA00022448"/>
    </source>
</evidence>
<dbReference type="PROSITE" id="PS50909">
    <property type="entry name" value="GAT"/>
    <property type="match status" value="1"/>
</dbReference>
<dbReference type="GO" id="GO:0042147">
    <property type="term" value="P:retrograde transport, endosome to Golgi"/>
    <property type="evidence" value="ECO:0007669"/>
    <property type="project" value="EnsemblFungi"/>
</dbReference>
<dbReference type="HOGENOM" id="CLU_017092_0_0_1"/>
<accession>S9RKE0</accession>
<sequence>MHSSKVSRTIERYIDRATDQFNLEPNLALNLEIADYINAKKGNAPREAAFTILKRINSANPTVTYLALNLLDICVKNCGFPFHLQIGSQEFLNGFVSRFPKYPLPHMNKIQKKILEMLEEWNYMLCKNNRHSQEFSKIHDLRELMAFQGYKFPKVDEDSVAVMNPSNDLRSAHELAMEDLEAHKAKLQELLRRGTPMDLAEANALMKVIAGFDKENTEDYSALASAEIESIKAKALRVQHHLENPTSVSLDEPLESAIESLKVYKNKVVRLLQTEDDDEYYVHKLISLNELLHDVLHAYGINHEFNEQSFLYSSNSSQQSNNAPPRNESLVDLLDEPSHDNLILSNNGVSSSTASDFAGFPDAFNSNQPVANGNSVHKFSNVEATVPILKSGSLLLSAKLVSYNPASGTASYAVYLSNDSFASSVSNVTFQVAVMKSQKLQMLPLVGETTIAPKKQDAAYMTMNISGVSNDQKSIRIRWRSYWMANLNNQEASGESYLPLQI</sequence>
<feature type="domain" description="VHS" evidence="6">
    <location>
        <begin position="17"/>
        <end position="153"/>
    </location>
</feature>
<dbReference type="PANTHER" id="PTHR47180">
    <property type="entry name" value="ADP-RIBOSYLATION FACTOR-BINDING PROTEIN GGA1-RELATED"/>
    <property type="match status" value="1"/>
</dbReference>
<dbReference type="CDD" id="cd16998">
    <property type="entry name" value="VHS_GGA_fungi"/>
    <property type="match status" value="1"/>
</dbReference>
<dbReference type="Gene3D" id="2.60.40.1230">
    <property type="match status" value="1"/>
</dbReference>
<dbReference type="InterPro" id="IPR052653">
    <property type="entry name" value="ARF-binding"/>
</dbReference>
<reference evidence="9 10" key="1">
    <citation type="journal article" date="2011" name="Science">
        <title>Comparative functional genomics of the fission yeasts.</title>
        <authorList>
            <person name="Rhind N."/>
            <person name="Chen Z."/>
            <person name="Yassour M."/>
            <person name="Thompson D.A."/>
            <person name="Haas B.J."/>
            <person name="Habib N."/>
            <person name="Wapinski I."/>
            <person name="Roy S."/>
            <person name="Lin M.F."/>
            <person name="Heiman D.I."/>
            <person name="Young S.K."/>
            <person name="Furuya K."/>
            <person name="Guo Y."/>
            <person name="Pidoux A."/>
            <person name="Chen H.M."/>
            <person name="Robbertse B."/>
            <person name="Goldberg J.M."/>
            <person name="Aoki K."/>
            <person name="Bayne E.H."/>
            <person name="Berlin A.M."/>
            <person name="Desjardins C.A."/>
            <person name="Dobbs E."/>
            <person name="Dukaj L."/>
            <person name="Fan L."/>
            <person name="FitzGerald M.G."/>
            <person name="French C."/>
            <person name="Gujja S."/>
            <person name="Hansen K."/>
            <person name="Keifenheim D."/>
            <person name="Levin J.Z."/>
            <person name="Mosher R.A."/>
            <person name="Mueller C.A."/>
            <person name="Pfiffner J."/>
            <person name="Priest M."/>
            <person name="Russ C."/>
            <person name="Smialowska A."/>
            <person name="Swoboda P."/>
            <person name="Sykes S.M."/>
            <person name="Vaughn M."/>
            <person name="Vengrova S."/>
            <person name="Yoder R."/>
            <person name="Zeng Q."/>
            <person name="Allshire R."/>
            <person name="Baulcombe D."/>
            <person name="Birren B.W."/>
            <person name="Brown W."/>
            <person name="Ekwall K."/>
            <person name="Kellis M."/>
            <person name="Leatherwood J."/>
            <person name="Levin H."/>
            <person name="Margalit H."/>
            <person name="Martienssen R."/>
            <person name="Nieduszynski C.A."/>
            <person name="Spatafora J.W."/>
            <person name="Friedman N."/>
            <person name="Dalgaard J.Z."/>
            <person name="Baumann P."/>
            <person name="Niki H."/>
            <person name="Regev A."/>
            <person name="Nusbaum C."/>
        </authorList>
    </citation>
    <scope>NUCLEOTIDE SEQUENCE [LARGE SCALE GENOMIC DNA]</scope>
    <source>
        <strain evidence="10">yFS286</strain>
    </source>
</reference>
<evidence type="ECO:0000313" key="9">
    <source>
        <dbReference type="EMBL" id="EPX74454.1"/>
    </source>
</evidence>
<keyword evidence="10" id="KW-1185">Reference proteome</keyword>
<dbReference type="Pfam" id="PF00790">
    <property type="entry name" value="VHS"/>
    <property type="match status" value="1"/>
</dbReference>
<dbReference type="OrthoDB" id="2018246at2759"/>
<dbReference type="Proteomes" id="UP000016088">
    <property type="component" value="Unassembled WGS sequence"/>
</dbReference>
<dbReference type="InterPro" id="IPR004152">
    <property type="entry name" value="GAT_dom"/>
</dbReference>
<feature type="domain" description="GAE" evidence="7">
    <location>
        <begin position="381"/>
        <end position="502"/>
    </location>
</feature>
<dbReference type="RefSeq" id="XP_013015886.1">
    <property type="nucleotide sequence ID" value="XM_013160432.1"/>
</dbReference>
<dbReference type="Pfam" id="PF02883">
    <property type="entry name" value="Alpha_adaptinC2"/>
    <property type="match status" value="1"/>
</dbReference>
<dbReference type="AlphaFoldDB" id="S9RKE0"/>
<gene>
    <name evidence="9" type="ORF">SOCG_01938</name>
</gene>
<evidence type="ECO:0000259" key="7">
    <source>
        <dbReference type="PROSITE" id="PS50180"/>
    </source>
</evidence>
<dbReference type="GO" id="GO:0006895">
    <property type="term" value="P:Golgi to endosome transport"/>
    <property type="evidence" value="ECO:0007669"/>
    <property type="project" value="EnsemblFungi"/>
</dbReference>
<comment type="subcellular location">
    <subcellularLocation>
        <location evidence="1">Golgi apparatus</location>
        <location evidence="1">trans-Golgi network</location>
    </subcellularLocation>
</comment>
<dbReference type="InterPro" id="IPR008942">
    <property type="entry name" value="ENTH_VHS"/>
</dbReference>